<dbReference type="InterPro" id="IPR058192">
    <property type="entry name" value="WHD_ROQ1-like"/>
</dbReference>
<dbReference type="InterPro" id="IPR042197">
    <property type="entry name" value="Apaf_helical"/>
</dbReference>
<dbReference type="Pfam" id="PF01582">
    <property type="entry name" value="TIR"/>
    <property type="match status" value="1"/>
</dbReference>
<dbReference type="GO" id="GO:0007165">
    <property type="term" value="P:signal transduction"/>
    <property type="evidence" value="ECO:0007669"/>
    <property type="project" value="InterPro"/>
</dbReference>
<dbReference type="PRINTS" id="PR00364">
    <property type="entry name" value="DISEASERSIST"/>
</dbReference>
<dbReference type="InParanoid" id="A0A059C8A6"/>
<dbReference type="InterPro" id="IPR032675">
    <property type="entry name" value="LRR_dom_sf"/>
</dbReference>
<dbReference type="SUPFAM" id="SSF52540">
    <property type="entry name" value="P-loop containing nucleoside triphosphate hydrolases"/>
    <property type="match status" value="1"/>
</dbReference>
<dbReference type="EMBL" id="KK198757">
    <property type="protein sequence ID" value="KCW74434.1"/>
    <property type="molecule type" value="Genomic_DNA"/>
</dbReference>
<dbReference type="SMART" id="SM00369">
    <property type="entry name" value="LRR_TYP"/>
    <property type="match status" value="6"/>
</dbReference>
<dbReference type="Gramene" id="KCW74434">
    <property type="protein sequence ID" value="KCW74434"/>
    <property type="gene ID" value="EUGRSUZ_E03126"/>
</dbReference>
<keyword evidence="2" id="KW-0677">Repeat</keyword>
<dbReference type="PANTHER" id="PTHR11017">
    <property type="entry name" value="LEUCINE-RICH REPEAT-CONTAINING PROTEIN"/>
    <property type="match status" value="1"/>
</dbReference>
<dbReference type="InterPro" id="IPR000157">
    <property type="entry name" value="TIR_dom"/>
</dbReference>
<evidence type="ECO:0000256" key="2">
    <source>
        <dbReference type="ARBA" id="ARBA00022737"/>
    </source>
</evidence>
<evidence type="ECO:0000313" key="5">
    <source>
        <dbReference type="EMBL" id="KCW74434.1"/>
    </source>
</evidence>
<dbReference type="GO" id="GO:0006952">
    <property type="term" value="P:defense response"/>
    <property type="evidence" value="ECO:0007669"/>
    <property type="project" value="UniProtKB-KW"/>
</dbReference>
<dbReference type="Gene3D" id="3.40.50.10140">
    <property type="entry name" value="Toll/interleukin-1 receptor homology (TIR) domain"/>
    <property type="match status" value="1"/>
</dbReference>
<dbReference type="Gene3D" id="3.40.50.300">
    <property type="entry name" value="P-loop containing nucleotide triphosphate hydrolases"/>
    <property type="match status" value="1"/>
</dbReference>
<dbReference type="InterPro" id="IPR002182">
    <property type="entry name" value="NB-ARC"/>
</dbReference>
<sequence length="977" mass="111021">MELVQILECKQTMSQEIIPIFYDIEPLDLKDHRNSFEKSFLEHKRNGVDSEAIKKWKLALKEIGRLKGFETAKIHNGHHSKLIDELIPIVQQKLKKGRLTVTKYLVGVDHHVREIMRKLGVVHRDGKVIEICGSDVRILGIYGIGGVGKSTLAKFVYNQLYDRFQCYSYCKEIRELCQHDRILSLQNQLISDLRKGSVRFRCSDDATIVLAEQFRHKWVLILLDDVEDVDQLDVFVGELSWFGLGSRIIVTSRKRDILLKFKEAETYEIEPMEEDKALQLFSKRAFGRDSPSKGFESLSNDIILATGRLPLALEVTGSLLFGKLEGTWNDMLEKLKVAPHKKVEAVLKISYDALEENAKQIFLDIACFLIGKDERIAFYMWEDCKLYPSSGIEALLVMSLVKIGENNELSMHNLLRTLGRGIVLNEDPLPRNRSRLWVHNDALSTLWKKERTWSFLICPGARWQMNGKKAKKLKVLELTGCSQLCKTPRFPADSKLERLTLEQCSHLSFIDKSIGNLKTLKSLNIKSTQIALLPEEMGSLDNLEELLIDETSIRHLHFLRGSMQQLKTLSASSCKRLAEVSESIGCLRSLSYLALDKTIIPGLPNSVKLLEGLEELSLRDCRRITALPNSIGMLRSLRKMDLSNTRIQILPESIKNLDRLQVLRMKNTHISNFPKNITNLGKLEVLNFSGCRSLTGKIPCDISGLSSLRVLKLSFTLIFSLSESISDLSHLQTLHLLHCDKLQTLPKLPSSLVSLCWGTNNMSLVQELSYLRDLKVLELVNDPNEEEIELSQTESFGWISALSNLETLKLCLPNVTSLPKDFNALTQLKKLDLSCTDLLDLPPLPSRLSKLILKNCQIQGMDFSNLETLSELELCDCPASEISGLGNLRLLQVLKISRCNVKNLNDLEQASQLRRFSVSECYYLNRLPNLSKCASLEIKEINFCSIEDQPCEKHYHNCCLRHCDCSYQYQCGGLCIL</sequence>
<name>A0A059C8A6_EUCGR</name>
<keyword evidence="1" id="KW-0433">Leucine-rich repeat</keyword>
<feature type="domain" description="TIR" evidence="4">
    <location>
        <begin position="1"/>
        <end position="94"/>
    </location>
</feature>
<dbReference type="PANTHER" id="PTHR11017:SF570">
    <property type="entry name" value="DISEASE RESISTANCE PROTEIN (TIR-NBS CLASS)-RELATED"/>
    <property type="match status" value="1"/>
</dbReference>
<dbReference type="SUPFAM" id="SSF52058">
    <property type="entry name" value="L domain-like"/>
    <property type="match status" value="2"/>
</dbReference>
<reference evidence="5" key="1">
    <citation type="submission" date="2013-07" db="EMBL/GenBank/DDBJ databases">
        <title>The genome of Eucalyptus grandis.</title>
        <authorList>
            <person name="Schmutz J."/>
            <person name="Hayes R."/>
            <person name="Myburg A."/>
            <person name="Tuskan G."/>
            <person name="Grattapaglia D."/>
            <person name="Rokhsar D.S."/>
        </authorList>
    </citation>
    <scope>NUCLEOTIDE SEQUENCE</scope>
    <source>
        <tissue evidence="5">Leaf extractions</tissue>
    </source>
</reference>
<dbReference type="Gene3D" id="3.80.10.10">
    <property type="entry name" value="Ribonuclease Inhibitor"/>
    <property type="match status" value="3"/>
</dbReference>
<dbReference type="SUPFAM" id="SSF52200">
    <property type="entry name" value="Toll/Interleukin receptor TIR domain"/>
    <property type="match status" value="1"/>
</dbReference>
<dbReference type="GO" id="GO:0051707">
    <property type="term" value="P:response to other organism"/>
    <property type="evidence" value="ECO:0007669"/>
    <property type="project" value="UniProtKB-ARBA"/>
</dbReference>
<dbReference type="InterPro" id="IPR044974">
    <property type="entry name" value="Disease_R_plants"/>
</dbReference>
<accession>A0A059C8A6</accession>
<dbReference type="InterPro" id="IPR027417">
    <property type="entry name" value="P-loop_NTPase"/>
</dbReference>
<dbReference type="InterPro" id="IPR003591">
    <property type="entry name" value="Leu-rich_rpt_typical-subtyp"/>
</dbReference>
<protein>
    <recommendedName>
        <fullName evidence="4">TIR domain-containing protein</fullName>
    </recommendedName>
</protein>
<dbReference type="InterPro" id="IPR035897">
    <property type="entry name" value="Toll_tir_struct_dom_sf"/>
</dbReference>
<dbReference type="Gene3D" id="1.10.8.430">
    <property type="entry name" value="Helical domain of apoptotic protease-activating factors"/>
    <property type="match status" value="1"/>
</dbReference>
<keyword evidence="3" id="KW-0611">Plant defense</keyword>
<dbReference type="PROSITE" id="PS50104">
    <property type="entry name" value="TIR"/>
    <property type="match status" value="1"/>
</dbReference>
<dbReference type="Pfam" id="PF23282">
    <property type="entry name" value="WHD_ROQ1"/>
    <property type="match status" value="1"/>
</dbReference>
<dbReference type="AlphaFoldDB" id="A0A059C8A6"/>
<gene>
    <name evidence="5" type="ORF">EUGRSUZ_E03126</name>
</gene>
<proteinExistence type="predicted"/>
<evidence type="ECO:0000259" key="4">
    <source>
        <dbReference type="PROSITE" id="PS50104"/>
    </source>
</evidence>
<evidence type="ECO:0000256" key="1">
    <source>
        <dbReference type="ARBA" id="ARBA00022614"/>
    </source>
</evidence>
<dbReference type="Pfam" id="PF00931">
    <property type="entry name" value="NB-ARC"/>
    <property type="match status" value="1"/>
</dbReference>
<dbReference type="GO" id="GO:0043531">
    <property type="term" value="F:ADP binding"/>
    <property type="evidence" value="ECO:0007669"/>
    <property type="project" value="InterPro"/>
</dbReference>
<dbReference type="InterPro" id="IPR055414">
    <property type="entry name" value="LRR_R13L4/SHOC2-like"/>
</dbReference>
<organism evidence="5">
    <name type="scientific">Eucalyptus grandis</name>
    <name type="common">Flooded gum</name>
    <dbReference type="NCBI Taxonomy" id="71139"/>
    <lineage>
        <taxon>Eukaryota</taxon>
        <taxon>Viridiplantae</taxon>
        <taxon>Streptophyta</taxon>
        <taxon>Embryophyta</taxon>
        <taxon>Tracheophyta</taxon>
        <taxon>Spermatophyta</taxon>
        <taxon>Magnoliopsida</taxon>
        <taxon>eudicotyledons</taxon>
        <taxon>Gunneridae</taxon>
        <taxon>Pentapetalae</taxon>
        <taxon>rosids</taxon>
        <taxon>malvids</taxon>
        <taxon>Myrtales</taxon>
        <taxon>Myrtaceae</taxon>
        <taxon>Myrtoideae</taxon>
        <taxon>Eucalypteae</taxon>
        <taxon>Eucalyptus</taxon>
    </lineage>
</organism>
<evidence type="ECO:0000256" key="3">
    <source>
        <dbReference type="ARBA" id="ARBA00022821"/>
    </source>
</evidence>
<dbReference type="Pfam" id="PF23598">
    <property type="entry name" value="LRR_14"/>
    <property type="match status" value="1"/>
</dbReference>